<proteinExistence type="predicted"/>
<name>A0A2I0QZG5_9FLAO</name>
<dbReference type="Pfam" id="PF05076">
    <property type="entry name" value="SUFU"/>
    <property type="match status" value="1"/>
</dbReference>
<keyword evidence="3" id="KW-1185">Reference proteome</keyword>
<protein>
    <recommendedName>
        <fullName evidence="1">Suppressor of fused-like domain-containing protein</fullName>
    </recommendedName>
</protein>
<gene>
    <name evidence="2" type="ORF">CW751_13815</name>
</gene>
<dbReference type="SUPFAM" id="SSF103359">
    <property type="entry name" value="Suppressor of Fused, N-terminal domain"/>
    <property type="match status" value="1"/>
</dbReference>
<dbReference type="EMBL" id="PJNI01000020">
    <property type="protein sequence ID" value="PKR79709.1"/>
    <property type="molecule type" value="Genomic_DNA"/>
</dbReference>
<dbReference type="AlphaFoldDB" id="A0A2I0QZG5"/>
<dbReference type="Proteomes" id="UP000236654">
    <property type="component" value="Unassembled WGS sequence"/>
</dbReference>
<dbReference type="OrthoDB" id="4827574at2"/>
<dbReference type="InterPro" id="IPR037181">
    <property type="entry name" value="SUFU_N"/>
</dbReference>
<comment type="caution">
    <text evidence="2">The sequence shown here is derived from an EMBL/GenBank/DDBJ whole genome shotgun (WGS) entry which is preliminary data.</text>
</comment>
<evidence type="ECO:0000313" key="2">
    <source>
        <dbReference type="EMBL" id="PKR79709.1"/>
    </source>
</evidence>
<dbReference type="InterPro" id="IPR020941">
    <property type="entry name" value="SUFU-like_domain"/>
</dbReference>
<evidence type="ECO:0000313" key="3">
    <source>
        <dbReference type="Proteomes" id="UP000236654"/>
    </source>
</evidence>
<feature type="domain" description="Suppressor of fused-like" evidence="1">
    <location>
        <begin position="26"/>
        <end position="194"/>
    </location>
</feature>
<reference evidence="2 3" key="1">
    <citation type="submission" date="2017-12" db="EMBL/GenBank/DDBJ databases">
        <title>The draft genome sequence of Brumimicrobium saltpan LHR20.</title>
        <authorList>
            <person name="Do Z.-J."/>
            <person name="Luo H.-R."/>
        </authorList>
    </citation>
    <scope>NUCLEOTIDE SEQUENCE [LARGE SCALE GENOMIC DNA]</scope>
    <source>
        <strain evidence="2 3">LHR20</strain>
    </source>
</reference>
<organism evidence="2 3">
    <name type="scientific">Brumimicrobium salinarum</name>
    <dbReference type="NCBI Taxonomy" id="2058658"/>
    <lineage>
        <taxon>Bacteria</taxon>
        <taxon>Pseudomonadati</taxon>
        <taxon>Bacteroidota</taxon>
        <taxon>Flavobacteriia</taxon>
        <taxon>Flavobacteriales</taxon>
        <taxon>Crocinitomicaceae</taxon>
        <taxon>Brumimicrobium</taxon>
    </lineage>
</organism>
<evidence type="ECO:0000259" key="1">
    <source>
        <dbReference type="Pfam" id="PF05076"/>
    </source>
</evidence>
<accession>A0A2I0QZG5</accession>
<dbReference type="RefSeq" id="WP_101335620.1">
    <property type="nucleotide sequence ID" value="NZ_PJNI01000020.1"/>
</dbReference>
<sequence length="204" mass="24481">MSELKTALEKRFGAHRVSEYPQQDGDYIDLLKIDIEKKFPLTILSTHGMSDYTMPVPERYKGREHNEIFFCIPGYWELDNKENPNFNWPFEVIQKLARNVIEQKSWYGPGHTIANGNPTKEISETMKQEYFLMADPIFLEDYFPPLQVGDRMVYFLAIIPLFHKEFERKMHKGYPKWIKKFRARNGNEILDDYRQSIYKSRWKR</sequence>